<dbReference type="EMBL" id="JABWDU010000003">
    <property type="protein sequence ID" value="NVD40077.1"/>
    <property type="molecule type" value="Genomic_DNA"/>
</dbReference>
<dbReference type="GO" id="GO:0008999">
    <property type="term" value="F:protein-N-terminal-alanine acetyltransferase activity"/>
    <property type="evidence" value="ECO:0007669"/>
    <property type="project" value="TreeGrafter"/>
</dbReference>
<dbReference type="GO" id="GO:0005737">
    <property type="term" value="C:cytoplasm"/>
    <property type="evidence" value="ECO:0007669"/>
    <property type="project" value="TreeGrafter"/>
</dbReference>
<gene>
    <name evidence="3" type="ORF">HT585_14515</name>
</gene>
<dbReference type="Gene3D" id="3.40.630.30">
    <property type="match status" value="1"/>
</dbReference>
<organism evidence="3 4">
    <name type="scientific">Ensifer oleiphilus</name>
    <dbReference type="NCBI Taxonomy" id="2742698"/>
    <lineage>
        <taxon>Bacteria</taxon>
        <taxon>Pseudomonadati</taxon>
        <taxon>Pseudomonadota</taxon>
        <taxon>Alphaproteobacteria</taxon>
        <taxon>Hyphomicrobiales</taxon>
        <taxon>Rhizobiaceae</taxon>
        <taxon>Sinorhizobium/Ensifer group</taxon>
        <taxon>Ensifer</taxon>
    </lineage>
</organism>
<sequence>MTFIDAPRLFQRRCAITSPGARAEQNRQKRRTVDRSKRRRQRQNTTLQRFLKRKNATTQNSITETPSAVPISLRSFLLEDAAELGTWFPTAEALTQWGGPGLGFPLDAAQLVEMYASTLGDPPARWMFAGVVDGELAGHAQVALDWDNGVGRLSRVAINPGFRGQGLAHPFLQRIIERFFADARFERLELNVYTFNTAAIRTYLKLGFIEEGVRRSSARVGDVRWDTALYGMLRSDLAAKSPLQNGSPT</sequence>
<feature type="compositionally biased region" description="Basic and acidic residues" evidence="1">
    <location>
        <begin position="24"/>
        <end position="35"/>
    </location>
</feature>
<dbReference type="PROSITE" id="PS51186">
    <property type="entry name" value="GNAT"/>
    <property type="match status" value="1"/>
</dbReference>
<feature type="region of interest" description="Disordered" evidence="1">
    <location>
        <begin position="20"/>
        <end position="44"/>
    </location>
</feature>
<name>A0A7Y6Q6Q0_9HYPH</name>
<evidence type="ECO:0000256" key="1">
    <source>
        <dbReference type="SAM" id="MobiDB-lite"/>
    </source>
</evidence>
<reference evidence="3 4" key="1">
    <citation type="submission" date="2020-06" db="EMBL/GenBank/DDBJ databases">
        <authorList>
            <person name="Grouzdev D.S."/>
        </authorList>
    </citation>
    <scope>NUCLEOTIDE SEQUENCE [LARGE SCALE GENOMIC DNA]</scope>
    <source>
        <strain evidence="3 4">HO-A22</strain>
    </source>
</reference>
<feature type="domain" description="N-acetyltransferase" evidence="2">
    <location>
        <begin position="71"/>
        <end position="230"/>
    </location>
</feature>
<evidence type="ECO:0000313" key="3">
    <source>
        <dbReference type="EMBL" id="NVD40077.1"/>
    </source>
</evidence>
<dbReference type="SUPFAM" id="SSF55729">
    <property type="entry name" value="Acyl-CoA N-acyltransferases (Nat)"/>
    <property type="match status" value="1"/>
</dbReference>
<protein>
    <submittedName>
        <fullName evidence="3">GNAT family N-acetyltransferase</fullName>
    </submittedName>
</protein>
<comment type="caution">
    <text evidence="3">The sequence shown here is derived from an EMBL/GenBank/DDBJ whole genome shotgun (WGS) entry which is preliminary data.</text>
</comment>
<accession>A0A7Y6Q6Q0</accession>
<dbReference type="InterPro" id="IPR016181">
    <property type="entry name" value="Acyl_CoA_acyltransferase"/>
</dbReference>
<dbReference type="CDD" id="cd04301">
    <property type="entry name" value="NAT_SF"/>
    <property type="match status" value="1"/>
</dbReference>
<dbReference type="AlphaFoldDB" id="A0A7Y6Q6Q0"/>
<dbReference type="InterPro" id="IPR000182">
    <property type="entry name" value="GNAT_dom"/>
</dbReference>
<keyword evidence="4" id="KW-1185">Reference proteome</keyword>
<evidence type="ECO:0000313" key="4">
    <source>
        <dbReference type="Proteomes" id="UP000520198"/>
    </source>
</evidence>
<dbReference type="GO" id="GO:1990189">
    <property type="term" value="F:protein N-terminal-serine acetyltransferase activity"/>
    <property type="evidence" value="ECO:0007669"/>
    <property type="project" value="TreeGrafter"/>
</dbReference>
<proteinExistence type="predicted"/>
<keyword evidence="3" id="KW-0808">Transferase</keyword>
<dbReference type="InterPro" id="IPR051908">
    <property type="entry name" value="Ribosomal_N-acetyltransferase"/>
</dbReference>
<dbReference type="Pfam" id="PF00583">
    <property type="entry name" value="Acetyltransf_1"/>
    <property type="match status" value="1"/>
</dbReference>
<dbReference type="PANTHER" id="PTHR43441">
    <property type="entry name" value="RIBOSOMAL-PROTEIN-SERINE ACETYLTRANSFERASE"/>
    <property type="match status" value="1"/>
</dbReference>
<dbReference type="PANTHER" id="PTHR43441:SF10">
    <property type="entry name" value="ACETYLTRANSFERASE"/>
    <property type="match status" value="1"/>
</dbReference>
<dbReference type="Proteomes" id="UP000520198">
    <property type="component" value="Unassembled WGS sequence"/>
</dbReference>
<evidence type="ECO:0000259" key="2">
    <source>
        <dbReference type="PROSITE" id="PS51186"/>
    </source>
</evidence>